<dbReference type="RefSeq" id="WP_007708408.1">
    <property type="nucleotide sequence ID" value="NZ_JAWRJJ010000489.1"/>
</dbReference>
<name>A0A413FI88_9FIRM</name>
<dbReference type="InterPro" id="IPR003797">
    <property type="entry name" value="DegV"/>
</dbReference>
<evidence type="ECO:0000313" key="2">
    <source>
        <dbReference type="EMBL" id="RGX30973.1"/>
    </source>
</evidence>
<dbReference type="Gene3D" id="3.40.50.10170">
    <property type="match status" value="1"/>
</dbReference>
<accession>A0A413FI88</accession>
<dbReference type="PANTHER" id="PTHR33434">
    <property type="entry name" value="DEGV DOMAIN-CONTAINING PROTEIN DR_1986-RELATED"/>
    <property type="match status" value="1"/>
</dbReference>
<comment type="caution">
    <text evidence="2">The sequence shown here is derived from an EMBL/GenBank/DDBJ whole genome shotgun (WGS) entry which is preliminary data.</text>
</comment>
<sequence length="318" mass="34883">METKITIAADVNGDIPEGLADEYGIVILPQYYRFDRDDTVYGDERNLSSAEFFARLSGGERAYSMGCNPQRVRELLEPRLAAGEDIICLMFSSALSGSYNTVSLVARQLCGEYPERRIKVIDTLNASFAQGLLAYRAAKRRLEGRSFDEIVQAVESEIPLANLWFAVNDLKYLALGGRLGGVSACIGTVLDIKPVLTVNEAGQIVARNKVRTLRKAVAFMTDLLRQKQGGYPELGIVHSGCEVLAGRLRERILEEKPEGVEEIIVSEINPTIGAHIGPDAVGVVFLQRPDANVMERDAAEQSEICCNQALSCRGSLNR</sequence>
<dbReference type="Pfam" id="PF02645">
    <property type="entry name" value="DegV"/>
    <property type="match status" value="1"/>
</dbReference>
<dbReference type="SUPFAM" id="SSF82549">
    <property type="entry name" value="DAK1/DegV-like"/>
    <property type="match status" value="1"/>
</dbReference>
<dbReference type="GO" id="GO:0008289">
    <property type="term" value="F:lipid binding"/>
    <property type="evidence" value="ECO:0007669"/>
    <property type="project" value="UniProtKB-KW"/>
</dbReference>
<evidence type="ECO:0000256" key="1">
    <source>
        <dbReference type="ARBA" id="ARBA00023121"/>
    </source>
</evidence>
<protein>
    <submittedName>
        <fullName evidence="2">DegV family protein</fullName>
    </submittedName>
</protein>
<organism evidence="2 3">
    <name type="scientific">Enterocloster asparagiformis</name>
    <dbReference type="NCBI Taxonomy" id="333367"/>
    <lineage>
        <taxon>Bacteria</taxon>
        <taxon>Bacillati</taxon>
        <taxon>Bacillota</taxon>
        <taxon>Clostridia</taxon>
        <taxon>Lachnospirales</taxon>
        <taxon>Lachnospiraceae</taxon>
        <taxon>Enterocloster</taxon>
    </lineage>
</organism>
<dbReference type="InterPro" id="IPR050270">
    <property type="entry name" value="DegV_domain_contain"/>
</dbReference>
<keyword evidence="1" id="KW-0446">Lipid-binding</keyword>
<proteinExistence type="predicted"/>
<dbReference type="AlphaFoldDB" id="A0A413FI88"/>
<gene>
    <name evidence="2" type="ORF">DWV29_07350</name>
</gene>
<dbReference type="InterPro" id="IPR043168">
    <property type="entry name" value="DegV_C"/>
</dbReference>
<dbReference type="Gene3D" id="3.30.1180.10">
    <property type="match status" value="1"/>
</dbReference>
<dbReference type="Proteomes" id="UP000283880">
    <property type="component" value="Unassembled WGS sequence"/>
</dbReference>
<dbReference type="NCBIfam" id="TIGR00762">
    <property type="entry name" value="DegV"/>
    <property type="match status" value="1"/>
</dbReference>
<evidence type="ECO:0000313" key="3">
    <source>
        <dbReference type="Proteomes" id="UP000283880"/>
    </source>
</evidence>
<dbReference type="PROSITE" id="PS51482">
    <property type="entry name" value="DEGV"/>
    <property type="match status" value="1"/>
</dbReference>
<reference evidence="2 3" key="1">
    <citation type="submission" date="2018-08" db="EMBL/GenBank/DDBJ databases">
        <title>A genome reference for cultivated species of the human gut microbiota.</title>
        <authorList>
            <person name="Zou Y."/>
            <person name="Xue W."/>
            <person name="Luo G."/>
        </authorList>
    </citation>
    <scope>NUCLEOTIDE SEQUENCE [LARGE SCALE GENOMIC DNA]</scope>
    <source>
        <strain evidence="2 3">AF04-15</strain>
    </source>
</reference>
<dbReference type="EMBL" id="QSBM01000004">
    <property type="protein sequence ID" value="RGX30973.1"/>
    <property type="molecule type" value="Genomic_DNA"/>
</dbReference>
<dbReference type="PANTHER" id="PTHR33434:SF2">
    <property type="entry name" value="FATTY ACID-BINDING PROTEIN TM_1468"/>
    <property type="match status" value="1"/>
</dbReference>
<dbReference type="OrthoDB" id="9780660at2"/>